<evidence type="ECO:0000313" key="3">
    <source>
        <dbReference type="Proteomes" id="UP000635885"/>
    </source>
</evidence>
<reference evidence="3" key="1">
    <citation type="journal article" date="2019" name="Int. J. Syst. Evol. Microbiol.">
        <title>The Global Catalogue of Microorganisms (GCM) 10K type strain sequencing project: providing services to taxonomists for standard genome sequencing and annotation.</title>
        <authorList>
            <consortium name="The Broad Institute Genomics Platform"/>
            <consortium name="The Broad Institute Genome Sequencing Center for Infectious Disease"/>
            <person name="Wu L."/>
            <person name="Ma J."/>
        </authorList>
    </citation>
    <scope>NUCLEOTIDE SEQUENCE [LARGE SCALE GENOMIC DNA]</scope>
    <source>
        <strain evidence="3">CGMCC 1.12479</strain>
    </source>
</reference>
<evidence type="ECO:0000259" key="1">
    <source>
        <dbReference type="Pfam" id="PF06580"/>
    </source>
</evidence>
<feature type="domain" description="Signal transduction histidine kinase internal region" evidence="1">
    <location>
        <begin position="20"/>
        <end position="99"/>
    </location>
</feature>
<name>A0ABQ1N672_9BACT</name>
<dbReference type="EMBL" id="BMFD01000030">
    <property type="protein sequence ID" value="GGC55211.1"/>
    <property type="molecule type" value="Genomic_DNA"/>
</dbReference>
<proteinExistence type="predicted"/>
<organism evidence="2 3">
    <name type="scientific">Belliella aquatica</name>
    <dbReference type="NCBI Taxonomy" id="1323734"/>
    <lineage>
        <taxon>Bacteria</taxon>
        <taxon>Pseudomonadati</taxon>
        <taxon>Bacteroidota</taxon>
        <taxon>Cytophagia</taxon>
        <taxon>Cytophagales</taxon>
        <taxon>Cyclobacteriaceae</taxon>
        <taxon>Belliella</taxon>
    </lineage>
</organism>
<dbReference type="InterPro" id="IPR010559">
    <property type="entry name" value="Sig_transdc_His_kin_internal"/>
</dbReference>
<comment type="caution">
    <text evidence="2">The sequence shown here is derived from an EMBL/GenBank/DDBJ whole genome shotgun (WGS) entry which is preliminary data.</text>
</comment>
<gene>
    <name evidence="2" type="ORF">GCM10010993_36900</name>
</gene>
<evidence type="ECO:0000313" key="2">
    <source>
        <dbReference type="EMBL" id="GGC55211.1"/>
    </source>
</evidence>
<dbReference type="Proteomes" id="UP000635885">
    <property type="component" value="Unassembled WGS sequence"/>
</dbReference>
<dbReference type="InterPro" id="IPR050640">
    <property type="entry name" value="Bact_2-comp_sensor_kinase"/>
</dbReference>
<dbReference type="Pfam" id="PF06580">
    <property type="entry name" value="His_kinase"/>
    <property type="match status" value="1"/>
</dbReference>
<keyword evidence="3" id="KW-1185">Reference proteome</keyword>
<accession>A0ABQ1N672</accession>
<sequence>MISFKKLKEKYNILLQARQAELTQYQIIINPHFIANGLNVINADFITGNKNVNESLEEFTEILSYCFSNTSKRKISLFKEILCIQKLIAFQKKRYSERFYVDFTILDPYEIANKLKIPKMTLLTLIENVFKHAEIHDPENPALINIKIIKVNGIPELNLHINNKILSPEHIRFSSKSGIQAVEYILQCYYPNRHLLNYAIAGNNFRLSLQINYGQKV</sequence>
<protein>
    <recommendedName>
        <fullName evidence="1">Signal transduction histidine kinase internal region domain-containing protein</fullName>
    </recommendedName>
</protein>
<dbReference type="PANTHER" id="PTHR34220:SF7">
    <property type="entry name" value="SENSOR HISTIDINE KINASE YPDA"/>
    <property type="match status" value="1"/>
</dbReference>
<dbReference type="PANTHER" id="PTHR34220">
    <property type="entry name" value="SENSOR HISTIDINE KINASE YPDA"/>
    <property type="match status" value="1"/>
</dbReference>